<evidence type="ECO:0000256" key="3">
    <source>
        <dbReference type="ARBA" id="ARBA00023004"/>
    </source>
</evidence>
<dbReference type="PANTHER" id="PTHR40394">
    <property type="entry name" value="LIPOPROTEIN-RELATED"/>
    <property type="match status" value="1"/>
</dbReference>
<evidence type="ECO:0000256" key="1">
    <source>
        <dbReference type="ARBA" id="ARBA00022617"/>
    </source>
</evidence>
<keyword evidence="2 4" id="KW-0479">Metal-binding</keyword>
<comment type="caution">
    <text evidence="7">The sequence shown here is derived from an EMBL/GenBank/DDBJ whole genome shotgun (WGS) entry which is preliminary data.</text>
</comment>
<gene>
    <name evidence="7" type="ORF">GWC95_17940</name>
</gene>
<evidence type="ECO:0000313" key="7">
    <source>
        <dbReference type="EMBL" id="NCI51812.1"/>
    </source>
</evidence>
<sequence>MKKLSIITVLSATALIVGCSDVKRTPGHVYMPDMANSRAYETYADHSNLAEKGINYNNRPVNGTLARGEEMPFHIAKDSVGSTRNYEASKAVVNPIDSLSKDDLAEAERLYLINCGICHGKNLDGNGPLYNDGKGPYPAAPKNLKGDAVVSVMPEGQMFYSVTYGKGSMGSYASQLDRKQRWMVIKYVKMQQNGAKKPAATPATTNPAAAGSPAVAK</sequence>
<keyword evidence="1 4" id="KW-0349">Heme</keyword>
<dbReference type="PROSITE" id="PS51257">
    <property type="entry name" value="PROKAR_LIPOPROTEIN"/>
    <property type="match status" value="1"/>
</dbReference>
<evidence type="ECO:0000256" key="5">
    <source>
        <dbReference type="SAM" id="MobiDB-lite"/>
    </source>
</evidence>
<dbReference type="InterPro" id="IPR036909">
    <property type="entry name" value="Cyt_c-like_dom_sf"/>
</dbReference>
<evidence type="ECO:0000256" key="4">
    <source>
        <dbReference type="PROSITE-ProRule" id="PRU00433"/>
    </source>
</evidence>
<dbReference type="Gene3D" id="1.10.760.10">
    <property type="entry name" value="Cytochrome c-like domain"/>
    <property type="match status" value="1"/>
</dbReference>
<dbReference type="SUPFAM" id="SSF46626">
    <property type="entry name" value="Cytochrome c"/>
    <property type="match status" value="1"/>
</dbReference>
<dbReference type="RefSeq" id="WP_161820080.1">
    <property type="nucleotide sequence ID" value="NZ_JAACJS010000015.1"/>
</dbReference>
<feature type="domain" description="Cytochrome c" evidence="6">
    <location>
        <begin position="102"/>
        <end position="192"/>
    </location>
</feature>
<dbReference type="PANTHER" id="PTHR40394:SF2">
    <property type="entry name" value="QUINOL:CYTOCHROME C OXIDOREDUCTASE MEMBRANE PROTEIN"/>
    <property type="match status" value="1"/>
</dbReference>
<evidence type="ECO:0000259" key="6">
    <source>
        <dbReference type="PROSITE" id="PS51007"/>
    </source>
</evidence>
<organism evidence="7 8">
    <name type="scientific">Sediminibacterium roseum</name>
    <dbReference type="NCBI Taxonomy" id="1978412"/>
    <lineage>
        <taxon>Bacteria</taxon>
        <taxon>Pseudomonadati</taxon>
        <taxon>Bacteroidota</taxon>
        <taxon>Chitinophagia</taxon>
        <taxon>Chitinophagales</taxon>
        <taxon>Chitinophagaceae</taxon>
        <taxon>Sediminibacterium</taxon>
    </lineage>
</organism>
<dbReference type="InterPro" id="IPR009056">
    <property type="entry name" value="Cyt_c-like_dom"/>
</dbReference>
<dbReference type="Proteomes" id="UP000753802">
    <property type="component" value="Unassembled WGS sequence"/>
</dbReference>
<evidence type="ECO:0000256" key="2">
    <source>
        <dbReference type="ARBA" id="ARBA00022723"/>
    </source>
</evidence>
<reference evidence="7 8" key="1">
    <citation type="submission" date="2020-01" db="EMBL/GenBank/DDBJ databases">
        <title>Genome analysis.</title>
        <authorList>
            <person name="Wu S."/>
            <person name="Wang G."/>
        </authorList>
    </citation>
    <scope>NUCLEOTIDE SEQUENCE [LARGE SCALE GENOMIC DNA]</scope>
    <source>
        <strain evidence="7 8">SYL130</strain>
    </source>
</reference>
<evidence type="ECO:0000313" key="8">
    <source>
        <dbReference type="Proteomes" id="UP000753802"/>
    </source>
</evidence>
<feature type="compositionally biased region" description="Low complexity" evidence="5">
    <location>
        <begin position="193"/>
        <end position="211"/>
    </location>
</feature>
<protein>
    <submittedName>
        <fullName evidence="7">Cytochrome c</fullName>
    </submittedName>
</protein>
<keyword evidence="3 4" id="KW-0408">Iron</keyword>
<name>A0ABW9ZXB5_9BACT</name>
<dbReference type="PROSITE" id="PS51007">
    <property type="entry name" value="CYTC"/>
    <property type="match status" value="1"/>
</dbReference>
<keyword evidence="8" id="KW-1185">Reference proteome</keyword>
<accession>A0ABW9ZXB5</accession>
<proteinExistence type="predicted"/>
<dbReference type="EMBL" id="JAACJS010000015">
    <property type="protein sequence ID" value="NCI51812.1"/>
    <property type="molecule type" value="Genomic_DNA"/>
</dbReference>
<dbReference type="Pfam" id="PF13442">
    <property type="entry name" value="Cytochrome_CBB3"/>
    <property type="match status" value="1"/>
</dbReference>
<feature type="region of interest" description="Disordered" evidence="5">
    <location>
        <begin position="192"/>
        <end position="217"/>
    </location>
</feature>